<feature type="region of interest" description="Disordered" evidence="1">
    <location>
        <begin position="32"/>
        <end position="87"/>
    </location>
</feature>
<comment type="caution">
    <text evidence="2">The sequence shown here is derived from an EMBL/GenBank/DDBJ whole genome shotgun (WGS) entry which is preliminary data.</text>
</comment>
<gene>
    <name evidence="2" type="ORF">WJX84_011110</name>
</gene>
<name>A0AAW1SNL4_9CHLO</name>
<evidence type="ECO:0000256" key="1">
    <source>
        <dbReference type="SAM" id="MobiDB-lite"/>
    </source>
</evidence>
<keyword evidence="3" id="KW-1185">Reference proteome</keyword>
<organism evidence="2 3">
    <name type="scientific">Apatococcus fuscideae</name>
    <dbReference type="NCBI Taxonomy" id="2026836"/>
    <lineage>
        <taxon>Eukaryota</taxon>
        <taxon>Viridiplantae</taxon>
        <taxon>Chlorophyta</taxon>
        <taxon>core chlorophytes</taxon>
        <taxon>Trebouxiophyceae</taxon>
        <taxon>Chlorellales</taxon>
        <taxon>Chlorellaceae</taxon>
        <taxon>Apatococcus</taxon>
    </lineage>
</organism>
<evidence type="ECO:0000313" key="3">
    <source>
        <dbReference type="Proteomes" id="UP001485043"/>
    </source>
</evidence>
<evidence type="ECO:0000313" key="2">
    <source>
        <dbReference type="EMBL" id="KAK9851670.1"/>
    </source>
</evidence>
<sequence>MDLDPRLLPCLVGLPRLQRGLKAPWDGLSGDAIPGEHATDPDIVRIPYGVPSPGNAAQPRWRGQKVHPQSGGEEAWPHQVGAHSSDDVDAGRHLEAAALPHFSAIWSARTHS</sequence>
<dbReference type="Proteomes" id="UP001485043">
    <property type="component" value="Unassembled WGS sequence"/>
</dbReference>
<reference evidence="2 3" key="1">
    <citation type="journal article" date="2024" name="Nat. Commun.">
        <title>Phylogenomics reveals the evolutionary origins of lichenization in chlorophyte algae.</title>
        <authorList>
            <person name="Puginier C."/>
            <person name="Libourel C."/>
            <person name="Otte J."/>
            <person name="Skaloud P."/>
            <person name="Haon M."/>
            <person name="Grisel S."/>
            <person name="Petersen M."/>
            <person name="Berrin J.G."/>
            <person name="Delaux P.M."/>
            <person name="Dal Grande F."/>
            <person name="Keller J."/>
        </authorList>
    </citation>
    <scope>NUCLEOTIDE SEQUENCE [LARGE SCALE GENOMIC DNA]</scope>
    <source>
        <strain evidence="2 3">SAG 2523</strain>
    </source>
</reference>
<dbReference type="EMBL" id="JALJOV010001232">
    <property type="protein sequence ID" value="KAK9851670.1"/>
    <property type="molecule type" value="Genomic_DNA"/>
</dbReference>
<accession>A0AAW1SNL4</accession>
<proteinExistence type="predicted"/>
<dbReference type="AlphaFoldDB" id="A0AAW1SNL4"/>
<protein>
    <submittedName>
        <fullName evidence="2">Uncharacterized protein</fullName>
    </submittedName>
</protein>